<proteinExistence type="predicted"/>
<sequence>MIPYSNEVTFLLYLSLESIDIKNGIEIILTSQRKKSRRYCYYQTDTNYWTLYTPTLVSLKYNV</sequence>
<gene>
    <name evidence="1" type="ORF">Anas_09313</name>
</gene>
<dbReference type="EMBL" id="SEYY01004154">
    <property type="protein sequence ID" value="KAB7503937.1"/>
    <property type="molecule type" value="Genomic_DNA"/>
</dbReference>
<dbReference type="Proteomes" id="UP000326759">
    <property type="component" value="Unassembled WGS sequence"/>
</dbReference>
<organism evidence="1 2">
    <name type="scientific">Armadillidium nasatum</name>
    <dbReference type="NCBI Taxonomy" id="96803"/>
    <lineage>
        <taxon>Eukaryota</taxon>
        <taxon>Metazoa</taxon>
        <taxon>Ecdysozoa</taxon>
        <taxon>Arthropoda</taxon>
        <taxon>Crustacea</taxon>
        <taxon>Multicrustacea</taxon>
        <taxon>Malacostraca</taxon>
        <taxon>Eumalacostraca</taxon>
        <taxon>Peracarida</taxon>
        <taxon>Isopoda</taxon>
        <taxon>Oniscidea</taxon>
        <taxon>Crinocheta</taxon>
        <taxon>Armadillidiidae</taxon>
        <taxon>Armadillidium</taxon>
    </lineage>
</organism>
<reference evidence="1 2" key="1">
    <citation type="journal article" date="2019" name="PLoS Biol.">
        <title>Sex chromosomes control vertical transmission of feminizing Wolbachia symbionts in an isopod.</title>
        <authorList>
            <person name="Becking T."/>
            <person name="Chebbi M.A."/>
            <person name="Giraud I."/>
            <person name="Moumen B."/>
            <person name="Laverre T."/>
            <person name="Caubet Y."/>
            <person name="Peccoud J."/>
            <person name="Gilbert C."/>
            <person name="Cordaux R."/>
        </authorList>
    </citation>
    <scope>NUCLEOTIDE SEQUENCE [LARGE SCALE GENOMIC DNA]</scope>
    <source>
        <strain evidence="1">ANa2</strain>
        <tissue evidence="1">Whole body excluding digestive tract and cuticle</tissue>
    </source>
</reference>
<dbReference type="AlphaFoldDB" id="A0A5N5TCG0"/>
<evidence type="ECO:0000313" key="1">
    <source>
        <dbReference type="EMBL" id="KAB7503937.1"/>
    </source>
</evidence>
<accession>A0A5N5TCG0</accession>
<keyword evidence="2" id="KW-1185">Reference proteome</keyword>
<comment type="caution">
    <text evidence="1">The sequence shown here is derived from an EMBL/GenBank/DDBJ whole genome shotgun (WGS) entry which is preliminary data.</text>
</comment>
<evidence type="ECO:0000313" key="2">
    <source>
        <dbReference type="Proteomes" id="UP000326759"/>
    </source>
</evidence>
<name>A0A5N5TCG0_9CRUS</name>
<protein>
    <submittedName>
        <fullName evidence="1">Uncharacterized protein</fullName>
    </submittedName>
</protein>